<feature type="compositionally biased region" description="Basic and acidic residues" evidence="1">
    <location>
        <begin position="52"/>
        <end position="64"/>
    </location>
</feature>
<proteinExistence type="predicted"/>
<keyword evidence="4" id="KW-1185">Reference proteome</keyword>
<dbReference type="STRING" id="1045558.SAMN05216175_103291"/>
<evidence type="ECO:0000256" key="2">
    <source>
        <dbReference type="SAM" id="Phobius"/>
    </source>
</evidence>
<dbReference type="AlphaFoldDB" id="A0A1I2P678"/>
<protein>
    <submittedName>
        <fullName evidence="3">Cytochrome oxidase maturation protein, cbb3-type</fullName>
    </submittedName>
</protein>
<keyword evidence="2" id="KW-1133">Transmembrane helix</keyword>
<dbReference type="Pfam" id="PF03597">
    <property type="entry name" value="FixS"/>
    <property type="match status" value="1"/>
</dbReference>
<evidence type="ECO:0000256" key="1">
    <source>
        <dbReference type="SAM" id="MobiDB-lite"/>
    </source>
</evidence>
<dbReference type="Proteomes" id="UP000198623">
    <property type="component" value="Unassembled WGS sequence"/>
</dbReference>
<organism evidence="3 4">
    <name type="scientific">Neptunomonas qingdaonensis</name>
    <dbReference type="NCBI Taxonomy" id="1045558"/>
    <lineage>
        <taxon>Bacteria</taxon>
        <taxon>Pseudomonadati</taxon>
        <taxon>Pseudomonadota</taxon>
        <taxon>Gammaproteobacteria</taxon>
        <taxon>Oceanospirillales</taxon>
        <taxon>Oceanospirillaceae</taxon>
        <taxon>Neptunomonas</taxon>
    </lineage>
</organism>
<feature type="region of interest" description="Disordered" evidence="1">
    <location>
        <begin position="45"/>
        <end position="64"/>
    </location>
</feature>
<dbReference type="PANTHER" id="PTHR41532">
    <property type="entry name" value="FIXS PROTEIN"/>
    <property type="match status" value="1"/>
</dbReference>
<feature type="transmembrane region" description="Helical" evidence="2">
    <location>
        <begin position="6"/>
        <end position="26"/>
    </location>
</feature>
<dbReference type="PANTHER" id="PTHR41532:SF1">
    <property type="entry name" value="FIXS PROTEIN"/>
    <property type="match status" value="1"/>
</dbReference>
<keyword evidence="2" id="KW-0472">Membrane</keyword>
<evidence type="ECO:0000313" key="4">
    <source>
        <dbReference type="Proteomes" id="UP000198623"/>
    </source>
</evidence>
<reference evidence="4" key="1">
    <citation type="submission" date="2016-10" db="EMBL/GenBank/DDBJ databases">
        <authorList>
            <person name="Varghese N."/>
            <person name="Submissions S."/>
        </authorList>
    </citation>
    <scope>NUCLEOTIDE SEQUENCE [LARGE SCALE GENOMIC DNA]</scope>
    <source>
        <strain evidence="4">CGMCC 1.10971</strain>
    </source>
</reference>
<sequence>MEILFILIPIAIILLGFAIWAFFWSVNTGQYDDLESPAHSILFDDDEDMIPDDAKQGKKNSSRD</sequence>
<dbReference type="EMBL" id="FOOU01000003">
    <property type="protein sequence ID" value="SFG11635.1"/>
    <property type="molecule type" value="Genomic_DNA"/>
</dbReference>
<evidence type="ECO:0000313" key="3">
    <source>
        <dbReference type="EMBL" id="SFG11635.1"/>
    </source>
</evidence>
<accession>A0A1I2P678</accession>
<gene>
    <name evidence="3" type="ORF">SAMN05216175_103291</name>
</gene>
<dbReference type="RefSeq" id="WP_090725913.1">
    <property type="nucleotide sequence ID" value="NZ_FOOU01000003.1"/>
</dbReference>
<name>A0A1I2P678_9GAMM</name>
<dbReference type="OrthoDB" id="9802763at2"/>
<keyword evidence="2" id="KW-0812">Transmembrane</keyword>
<dbReference type="InterPro" id="IPR004714">
    <property type="entry name" value="Cyt_oxidase_maturation_cbb3"/>
</dbReference>
<dbReference type="NCBIfam" id="TIGR00847">
    <property type="entry name" value="ccoS"/>
    <property type="match status" value="1"/>
</dbReference>